<dbReference type="Gene3D" id="1.10.287.130">
    <property type="match status" value="1"/>
</dbReference>
<accession>A0A5C8PH55</accession>
<reference evidence="10 11" key="1">
    <citation type="submission" date="2019-06" db="EMBL/GenBank/DDBJ databases">
        <title>New taxonomy in bacterial strain CC-CFT640, isolated from vineyard.</title>
        <authorList>
            <person name="Lin S.-Y."/>
            <person name="Tsai C.-F."/>
            <person name="Young C.-C."/>
        </authorList>
    </citation>
    <scope>NUCLEOTIDE SEQUENCE [LARGE SCALE GENOMIC DNA]</scope>
    <source>
        <strain evidence="10 11">CC-CFT640</strain>
    </source>
</reference>
<dbReference type="InterPro" id="IPR036890">
    <property type="entry name" value="HATPase_C_sf"/>
</dbReference>
<keyword evidence="6 10" id="KW-0418">Kinase</keyword>
<dbReference type="PRINTS" id="PR00344">
    <property type="entry name" value="BCTRLSENSOR"/>
</dbReference>
<dbReference type="SMART" id="SM00387">
    <property type="entry name" value="HATPase_c"/>
    <property type="match status" value="1"/>
</dbReference>
<dbReference type="InterPro" id="IPR003661">
    <property type="entry name" value="HisK_dim/P_dom"/>
</dbReference>
<evidence type="ECO:0000313" key="11">
    <source>
        <dbReference type="Proteomes" id="UP000321638"/>
    </source>
</evidence>
<keyword evidence="3" id="KW-0597">Phosphoprotein</keyword>
<dbReference type="Proteomes" id="UP000321638">
    <property type="component" value="Unassembled WGS sequence"/>
</dbReference>
<dbReference type="InterPro" id="IPR036097">
    <property type="entry name" value="HisK_dim/P_sf"/>
</dbReference>
<dbReference type="PROSITE" id="PS50109">
    <property type="entry name" value="HIS_KIN"/>
    <property type="match status" value="1"/>
</dbReference>
<dbReference type="PANTHER" id="PTHR43065:SF46">
    <property type="entry name" value="C4-DICARBOXYLATE TRANSPORT SENSOR PROTEIN DCTB"/>
    <property type="match status" value="1"/>
</dbReference>
<dbReference type="Pfam" id="PF02518">
    <property type="entry name" value="HATPase_c"/>
    <property type="match status" value="1"/>
</dbReference>
<dbReference type="SUPFAM" id="SSF47384">
    <property type="entry name" value="Homodimeric domain of signal transducing histidine kinase"/>
    <property type="match status" value="1"/>
</dbReference>
<evidence type="ECO:0000259" key="9">
    <source>
        <dbReference type="PROSITE" id="PS50109"/>
    </source>
</evidence>
<evidence type="ECO:0000256" key="8">
    <source>
        <dbReference type="ARBA" id="ARBA00023012"/>
    </source>
</evidence>
<protein>
    <recommendedName>
        <fullName evidence="2">histidine kinase</fullName>
        <ecNumber evidence="2">2.7.13.3</ecNumber>
    </recommendedName>
</protein>
<keyword evidence="4" id="KW-0808">Transferase</keyword>
<proteinExistence type="predicted"/>
<keyword evidence="5" id="KW-0547">Nucleotide-binding</keyword>
<comment type="catalytic activity">
    <reaction evidence="1">
        <text>ATP + protein L-histidine = ADP + protein N-phospho-L-histidine.</text>
        <dbReference type="EC" id="2.7.13.3"/>
    </reaction>
</comment>
<keyword evidence="7" id="KW-0067">ATP-binding</keyword>
<dbReference type="InterPro" id="IPR005467">
    <property type="entry name" value="His_kinase_dom"/>
</dbReference>
<dbReference type="SUPFAM" id="SSF55874">
    <property type="entry name" value="ATPase domain of HSP90 chaperone/DNA topoisomerase II/histidine kinase"/>
    <property type="match status" value="1"/>
</dbReference>
<dbReference type="RefSeq" id="WP_147849573.1">
    <property type="nucleotide sequence ID" value="NZ_VDUZ01000031.1"/>
</dbReference>
<dbReference type="InterPro" id="IPR003594">
    <property type="entry name" value="HATPase_dom"/>
</dbReference>
<evidence type="ECO:0000256" key="2">
    <source>
        <dbReference type="ARBA" id="ARBA00012438"/>
    </source>
</evidence>
<sequence>MTQLEQSEQRARVAQRLGILGEMTGGIVHDFRNILAIIGSSLALAERHSGDPEKVRAFIGKAQEGVRRGANLTTQLQTFAREQDLGVRVENLNECLKDLELFLKSGAGPEIRIVLELATDTPKCLTDRAQFNAAILNLVINARDALPKGGIIEISTQRWAVNTVTVDAPLPGIYVRVQVKDNGQGMLPEVTRRVFDPFFTTKGEGGTGLGLPQVSAFMRLINGHVSIASEWGVGTTVSLFFPSGETDGHGPASN</sequence>
<evidence type="ECO:0000313" key="10">
    <source>
        <dbReference type="EMBL" id="TXL72675.1"/>
    </source>
</evidence>
<dbReference type="InterPro" id="IPR004358">
    <property type="entry name" value="Sig_transdc_His_kin-like_C"/>
</dbReference>
<evidence type="ECO:0000256" key="6">
    <source>
        <dbReference type="ARBA" id="ARBA00022777"/>
    </source>
</evidence>
<dbReference type="Gene3D" id="3.30.565.10">
    <property type="entry name" value="Histidine kinase-like ATPase, C-terminal domain"/>
    <property type="match status" value="1"/>
</dbReference>
<keyword evidence="11" id="KW-1185">Reference proteome</keyword>
<evidence type="ECO:0000256" key="5">
    <source>
        <dbReference type="ARBA" id="ARBA00022741"/>
    </source>
</evidence>
<evidence type="ECO:0000256" key="1">
    <source>
        <dbReference type="ARBA" id="ARBA00000085"/>
    </source>
</evidence>
<evidence type="ECO:0000256" key="4">
    <source>
        <dbReference type="ARBA" id="ARBA00022679"/>
    </source>
</evidence>
<dbReference type="OrthoDB" id="9796100at2"/>
<dbReference type="EMBL" id="VDUZ01000031">
    <property type="protein sequence ID" value="TXL72675.1"/>
    <property type="molecule type" value="Genomic_DNA"/>
</dbReference>
<dbReference type="CDD" id="cd00082">
    <property type="entry name" value="HisKA"/>
    <property type="match status" value="1"/>
</dbReference>
<keyword evidence="8" id="KW-0902">Two-component regulatory system</keyword>
<organism evidence="10 11">
    <name type="scientific">Vineibacter terrae</name>
    <dbReference type="NCBI Taxonomy" id="2586908"/>
    <lineage>
        <taxon>Bacteria</taxon>
        <taxon>Pseudomonadati</taxon>
        <taxon>Pseudomonadota</taxon>
        <taxon>Alphaproteobacteria</taxon>
        <taxon>Hyphomicrobiales</taxon>
        <taxon>Vineibacter</taxon>
    </lineage>
</organism>
<name>A0A5C8PH55_9HYPH</name>
<gene>
    <name evidence="10" type="ORF">FHP25_24285</name>
</gene>
<dbReference type="GO" id="GO:0005524">
    <property type="term" value="F:ATP binding"/>
    <property type="evidence" value="ECO:0007669"/>
    <property type="project" value="UniProtKB-KW"/>
</dbReference>
<dbReference type="EC" id="2.7.13.3" evidence="2"/>
<comment type="caution">
    <text evidence="10">The sequence shown here is derived from an EMBL/GenBank/DDBJ whole genome shotgun (WGS) entry which is preliminary data.</text>
</comment>
<dbReference type="SMART" id="SM00388">
    <property type="entry name" value="HisKA"/>
    <property type="match status" value="1"/>
</dbReference>
<dbReference type="PANTHER" id="PTHR43065">
    <property type="entry name" value="SENSOR HISTIDINE KINASE"/>
    <property type="match status" value="1"/>
</dbReference>
<dbReference type="GO" id="GO:0000155">
    <property type="term" value="F:phosphorelay sensor kinase activity"/>
    <property type="evidence" value="ECO:0007669"/>
    <property type="project" value="InterPro"/>
</dbReference>
<evidence type="ECO:0000256" key="3">
    <source>
        <dbReference type="ARBA" id="ARBA00022553"/>
    </source>
</evidence>
<feature type="domain" description="Histidine kinase" evidence="9">
    <location>
        <begin position="26"/>
        <end position="245"/>
    </location>
</feature>
<dbReference type="AlphaFoldDB" id="A0A5C8PH55"/>
<evidence type="ECO:0000256" key="7">
    <source>
        <dbReference type="ARBA" id="ARBA00022840"/>
    </source>
</evidence>